<dbReference type="InParanoid" id="I3TDS7"/>
<dbReference type="GO" id="GO:0031119">
    <property type="term" value="P:tRNA pseudouridine synthesis"/>
    <property type="evidence" value="ECO:0007669"/>
    <property type="project" value="UniProtKB-UniRule"/>
</dbReference>
<organism evidence="8 9">
    <name type="scientific">Thermogladius calderae (strain DSM 22663 / VKM B-2946 / 1633)</name>
    <dbReference type="NCBI Taxonomy" id="1184251"/>
    <lineage>
        <taxon>Archaea</taxon>
        <taxon>Thermoproteota</taxon>
        <taxon>Thermoprotei</taxon>
        <taxon>Desulfurococcales</taxon>
        <taxon>Desulfurococcaceae</taxon>
        <taxon>Thermogladius</taxon>
    </lineage>
</organism>
<dbReference type="Gene3D" id="3.30.70.3190">
    <property type="match status" value="1"/>
</dbReference>
<evidence type="ECO:0000256" key="2">
    <source>
        <dbReference type="ARBA" id="ARBA00022694"/>
    </source>
</evidence>
<feature type="domain" description="Pus10 THUMP" evidence="7">
    <location>
        <begin position="112"/>
        <end position="187"/>
    </location>
</feature>
<evidence type="ECO:0000313" key="9">
    <source>
        <dbReference type="Proteomes" id="UP000005270"/>
    </source>
</evidence>
<comment type="similarity">
    <text evidence="1 5">Belongs to the pseudouridine synthase Pus10 family.</text>
</comment>
<sequence>MSVDDVIGRVEKALLKYPLCDHCLGRLFAKMGRELGNEERGRALKTLLSMVYDLKLRTAGEGGVKEELYTLARHGGEPLTRLYKRVYGEDVAVDKCYVCGGLLSRTLFNELAEKVSAYLRDLDASTFLVGVKLEQSVLEHELEVARVAGFDYSESIKNEVKREVGKRVAQITGLQPSFTNPDVVAIIHIPSLHVELEVKPVYLRGYYVKTGRNISHTPWITSDGARKYPLSIQEFVDSRLRDLFKADAVLIHAAGREDVDARMVGTGRPLVVEVVRPRRRKVGLSELNSLLEGGAVTVRLEGYAQPRDKRVVKENLGKKAKVYKVLVLLGGEVNGDKLRQLEDSFQERVVTQRTPTRVLRRKKDIARRRKVYSVKVASVMGRLVEVLIYCESGLYVKELVHCDNGRTDPCFAGVLGVQALPLELDVLGFAGRPGLDF</sequence>
<reference evidence="8 9" key="1">
    <citation type="journal article" date="2012" name="J. Bacteriol.">
        <title>Complete genome sequence of the hyperthermophilic cellulolytic Crenarchaeon 'Thermogladius cellulolyticus' 1633.</title>
        <authorList>
            <person name="Mardanov A.V."/>
            <person name="Kochetkova T.V."/>
            <person name="Beletsky A.V."/>
            <person name="Bonch-Osmolovskaya E.A."/>
            <person name="Ravin N.V."/>
            <person name="Skryabin K.G."/>
        </authorList>
    </citation>
    <scope>NUCLEOTIDE SEQUENCE [LARGE SCALE GENOMIC DNA]</scope>
    <source>
        <strain evidence="9">DSM 22663 / VKM B-2946 / 1633</strain>
    </source>
</reference>
<evidence type="ECO:0000256" key="3">
    <source>
        <dbReference type="ARBA" id="ARBA00022884"/>
    </source>
</evidence>
<dbReference type="GO" id="GO:0160148">
    <property type="term" value="F:tRNA pseudouridine(55) synthase activity"/>
    <property type="evidence" value="ECO:0007669"/>
    <property type="project" value="UniProtKB-EC"/>
</dbReference>
<dbReference type="InterPro" id="IPR020103">
    <property type="entry name" value="PsdUridine_synth_cat_dom_sf"/>
</dbReference>
<dbReference type="SUPFAM" id="SSF55120">
    <property type="entry name" value="Pseudouridine synthase"/>
    <property type="match status" value="1"/>
</dbReference>
<evidence type="ECO:0000259" key="7">
    <source>
        <dbReference type="Pfam" id="PF22023"/>
    </source>
</evidence>
<comment type="catalytic activity">
    <reaction evidence="5">
        <text>uridine(54) in tRNA = pseudouridine(54) in tRNA</text>
        <dbReference type="Rhea" id="RHEA:57876"/>
        <dbReference type="Rhea" id="RHEA-COMP:10193"/>
        <dbReference type="Rhea" id="RHEA-COMP:14141"/>
        <dbReference type="ChEBI" id="CHEBI:65314"/>
        <dbReference type="ChEBI" id="CHEBI:65315"/>
    </reaction>
</comment>
<name>I3TDS7_THEC1</name>
<dbReference type="InterPro" id="IPR055174">
    <property type="entry name" value="Pus10_THUMP_arc"/>
</dbReference>
<keyword evidence="9" id="KW-1185">Reference proteome</keyword>
<evidence type="ECO:0000313" key="8">
    <source>
        <dbReference type="EMBL" id="AFK50915.1"/>
    </source>
</evidence>
<dbReference type="STRING" id="1184251.TCELL_0490"/>
<dbReference type="Pfam" id="PF21238">
    <property type="entry name" value="Pus10_C"/>
    <property type="match status" value="1"/>
</dbReference>
<keyword evidence="2 5" id="KW-0819">tRNA processing</keyword>
<keyword evidence="4 5" id="KW-0413">Isomerase</keyword>
<feature type="domain" description="Pus10-like C-terminal" evidence="6">
    <location>
        <begin position="202"/>
        <end position="427"/>
    </location>
</feature>
<feature type="active site" description="Nucleophile" evidence="5">
    <location>
        <position position="258"/>
    </location>
</feature>
<evidence type="ECO:0000256" key="4">
    <source>
        <dbReference type="ARBA" id="ARBA00023235"/>
    </source>
</evidence>
<keyword evidence="3 5" id="KW-0694">RNA-binding</keyword>
<comment type="catalytic activity">
    <reaction evidence="5">
        <text>uridine(55) in tRNA = pseudouridine(55) in tRNA</text>
        <dbReference type="Rhea" id="RHEA:42532"/>
        <dbReference type="Rhea" id="RHEA-COMP:10101"/>
        <dbReference type="Rhea" id="RHEA-COMP:10102"/>
        <dbReference type="ChEBI" id="CHEBI:65314"/>
        <dbReference type="ChEBI" id="CHEBI:65315"/>
        <dbReference type="EC" id="5.4.99.25"/>
    </reaction>
</comment>
<dbReference type="PANTHER" id="PTHR21568">
    <property type="entry name" value="TRNA PSEUDOURIDINE SYNTHASE PUS10"/>
    <property type="match status" value="1"/>
</dbReference>
<dbReference type="OrthoDB" id="10348at2157"/>
<dbReference type="eggNOG" id="arCOG01015">
    <property type="taxonomic scope" value="Archaea"/>
</dbReference>
<dbReference type="RefSeq" id="WP_014737165.1">
    <property type="nucleotide sequence ID" value="NC_017954.1"/>
</dbReference>
<dbReference type="InterPro" id="IPR048741">
    <property type="entry name" value="Pus10-like_C"/>
</dbReference>
<feature type="binding site" evidence="5">
    <location>
        <position position="323"/>
    </location>
    <ligand>
        <name>substrate</name>
    </ligand>
</feature>
<dbReference type="Pfam" id="PF22023">
    <property type="entry name" value="Pus10_THUMP_arc"/>
    <property type="match status" value="1"/>
</dbReference>
<dbReference type="GO" id="GO:0000049">
    <property type="term" value="F:tRNA binding"/>
    <property type="evidence" value="ECO:0007669"/>
    <property type="project" value="InterPro"/>
</dbReference>
<dbReference type="HAMAP" id="MF_01893">
    <property type="entry name" value="Pus10_arch"/>
    <property type="match status" value="1"/>
</dbReference>
<dbReference type="Proteomes" id="UP000005270">
    <property type="component" value="Chromosome"/>
</dbReference>
<dbReference type="Gene3D" id="3.30.70.2510">
    <property type="match status" value="1"/>
</dbReference>
<dbReference type="PANTHER" id="PTHR21568:SF0">
    <property type="entry name" value="TRNA PSEUDOURIDINE SYNTHASE PUS10"/>
    <property type="match status" value="1"/>
</dbReference>
<accession>I3TDS7</accession>
<dbReference type="GeneID" id="13012788"/>
<evidence type="ECO:0000256" key="5">
    <source>
        <dbReference type="HAMAP-Rule" id="MF_01893"/>
    </source>
</evidence>
<dbReference type="NCBIfam" id="TIGR01213">
    <property type="entry name" value="pseudo_Pus10arc"/>
    <property type="match status" value="1"/>
</dbReference>
<dbReference type="HOGENOM" id="CLU_028780_2_0_2"/>
<dbReference type="InterPro" id="IPR039894">
    <property type="entry name" value="Pus10-like"/>
</dbReference>
<feature type="binding site" evidence="5">
    <location>
        <position position="395"/>
    </location>
    <ligand>
        <name>substrate</name>
    </ligand>
</feature>
<evidence type="ECO:0000256" key="1">
    <source>
        <dbReference type="ARBA" id="ARBA00009652"/>
    </source>
</evidence>
<dbReference type="KEGG" id="thg:TCELL_0490"/>
<dbReference type="AlphaFoldDB" id="I3TDS7"/>
<proteinExistence type="inferred from homology"/>
<dbReference type="EMBL" id="CP003531">
    <property type="protein sequence ID" value="AFK50915.1"/>
    <property type="molecule type" value="Genomic_DNA"/>
</dbReference>
<comment type="function">
    <text evidence="5">Responsible for synthesis of pseudouridine from uracil-54 and uracil-55 in the psi GC loop of transfer RNAs.</text>
</comment>
<dbReference type="EC" id="5.4.99.25" evidence="5"/>
<dbReference type="InterPro" id="IPR005912">
    <property type="entry name" value="Pus10"/>
</dbReference>
<evidence type="ECO:0000259" key="6">
    <source>
        <dbReference type="Pfam" id="PF21238"/>
    </source>
</evidence>
<gene>
    <name evidence="5" type="primary">pus10</name>
    <name evidence="8" type="ordered locus">TCELL_0490</name>
</gene>
<protein>
    <recommendedName>
        <fullName evidence="5">tRNA pseudouridine synthase Pus10</fullName>
        <ecNumber evidence="5">5.4.99.25</ecNumber>
    </recommendedName>
    <alternativeName>
        <fullName evidence="5">tRNA pseudouridine 54/55 synthase</fullName>
        <shortName evidence="5">Psi54/55 synthase</shortName>
    </alternativeName>
</protein>